<dbReference type="Gene3D" id="3.40.630.30">
    <property type="match status" value="1"/>
</dbReference>
<name>A0A7X0EV66_9ACTN</name>
<feature type="domain" description="N-acetyltransferase" evidence="1">
    <location>
        <begin position="23"/>
        <end position="171"/>
    </location>
</feature>
<organism evidence="2 3">
    <name type="scientific">Nonomuraea muscovyensis</name>
    <dbReference type="NCBI Taxonomy" id="1124761"/>
    <lineage>
        <taxon>Bacteria</taxon>
        <taxon>Bacillati</taxon>
        <taxon>Actinomycetota</taxon>
        <taxon>Actinomycetes</taxon>
        <taxon>Streptosporangiales</taxon>
        <taxon>Streptosporangiaceae</taxon>
        <taxon>Nonomuraea</taxon>
    </lineage>
</organism>
<dbReference type="InterPro" id="IPR051531">
    <property type="entry name" value="N-acetyltransferase"/>
</dbReference>
<keyword evidence="2" id="KW-0808">Transferase</keyword>
<dbReference type="PROSITE" id="PS51186">
    <property type="entry name" value="GNAT"/>
    <property type="match status" value="1"/>
</dbReference>
<sequence>MAEATGATLEAWLDPTGITTKRLHIRATTRDDLPAMERTWLDPEIRRYLGGPVSTETLELRRQMQPRRGMFTVTLDEGTVVGFCHYGRTDRGDLELSYSFLPEHWGYGYAREACTAVLNWGFANVPGTERIVAITQAANLRSVRLLQALGMAKIDEFIQFDAPQVMYAAFR</sequence>
<dbReference type="InterPro" id="IPR000182">
    <property type="entry name" value="GNAT_dom"/>
</dbReference>
<proteinExistence type="predicted"/>
<accession>A0A7X0EV66</accession>
<evidence type="ECO:0000313" key="3">
    <source>
        <dbReference type="Proteomes" id="UP000583800"/>
    </source>
</evidence>
<dbReference type="Proteomes" id="UP000583800">
    <property type="component" value="Unassembled WGS sequence"/>
</dbReference>
<evidence type="ECO:0000313" key="2">
    <source>
        <dbReference type="EMBL" id="MBB6345512.1"/>
    </source>
</evidence>
<dbReference type="InterPro" id="IPR016181">
    <property type="entry name" value="Acyl_CoA_acyltransferase"/>
</dbReference>
<protein>
    <submittedName>
        <fullName evidence="2">RimJ/RimL family protein N-acetyltransferase</fullName>
    </submittedName>
</protein>
<dbReference type="PANTHER" id="PTHR43792">
    <property type="entry name" value="GNAT FAMILY, PUTATIVE (AFU_ORTHOLOGUE AFUA_3G00765)-RELATED-RELATED"/>
    <property type="match status" value="1"/>
</dbReference>
<dbReference type="GO" id="GO:0016747">
    <property type="term" value="F:acyltransferase activity, transferring groups other than amino-acyl groups"/>
    <property type="evidence" value="ECO:0007669"/>
    <property type="project" value="InterPro"/>
</dbReference>
<reference evidence="2 3" key="1">
    <citation type="submission" date="2020-08" db="EMBL/GenBank/DDBJ databases">
        <title>Sequencing the genomes of 1000 actinobacteria strains.</title>
        <authorList>
            <person name="Klenk H.-P."/>
        </authorList>
    </citation>
    <scope>NUCLEOTIDE SEQUENCE [LARGE SCALE GENOMIC DNA]</scope>
    <source>
        <strain evidence="2 3">DSM 45913</strain>
    </source>
</reference>
<dbReference type="SUPFAM" id="SSF55729">
    <property type="entry name" value="Acyl-CoA N-acyltransferases (Nat)"/>
    <property type="match status" value="1"/>
</dbReference>
<dbReference type="Pfam" id="PF13302">
    <property type="entry name" value="Acetyltransf_3"/>
    <property type="match status" value="1"/>
</dbReference>
<comment type="caution">
    <text evidence="2">The sequence shown here is derived from an EMBL/GenBank/DDBJ whole genome shotgun (WGS) entry which is preliminary data.</text>
</comment>
<gene>
    <name evidence="2" type="ORF">FHU36_002021</name>
</gene>
<evidence type="ECO:0000259" key="1">
    <source>
        <dbReference type="PROSITE" id="PS51186"/>
    </source>
</evidence>
<dbReference type="RefSeq" id="WP_185083451.1">
    <property type="nucleotide sequence ID" value="NZ_JACHJB010000001.1"/>
</dbReference>
<dbReference type="EMBL" id="JACHJB010000001">
    <property type="protein sequence ID" value="MBB6345512.1"/>
    <property type="molecule type" value="Genomic_DNA"/>
</dbReference>
<dbReference type="AlphaFoldDB" id="A0A7X0EV66"/>
<dbReference type="PANTHER" id="PTHR43792:SF1">
    <property type="entry name" value="N-ACETYLTRANSFERASE DOMAIN-CONTAINING PROTEIN"/>
    <property type="match status" value="1"/>
</dbReference>
<keyword evidence="3" id="KW-1185">Reference proteome</keyword>